<dbReference type="PROSITE" id="PS50206">
    <property type="entry name" value="RHODANESE_3"/>
    <property type="match status" value="1"/>
</dbReference>
<feature type="transmembrane region" description="Helical" evidence="1">
    <location>
        <begin position="57"/>
        <end position="81"/>
    </location>
</feature>
<keyword evidence="1" id="KW-0812">Transmembrane</keyword>
<keyword evidence="1" id="KW-1133">Transmembrane helix</keyword>
<keyword evidence="1" id="KW-0472">Membrane</keyword>
<feature type="domain" description="Rhodanese" evidence="2">
    <location>
        <begin position="161"/>
        <end position="193"/>
    </location>
</feature>
<feature type="transmembrane region" description="Helical" evidence="1">
    <location>
        <begin position="7"/>
        <end position="28"/>
    </location>
</feature>
<dbReference type="EMBL" id="LVYU01000086">
    <property type="protein sequence ID" value="KZB00661.1"/>
    <property type="molecule type" value="Genomic_DNA"/>
</dbReference>
<organism evidence="3">
    <name type="scientific">Rhizobium leguminosarum</name>
    <dbReference type="NCBI Taxonomy" id="384"/>
    <lineage>
        <taxon>Bacteria</taxon>
        <taxon>Pseudomonadati</taxon>
        <taxon>Pseudomonadota</taxon>
        <taxon>Alphaproteobacteria</taxon>
        <taxon>Hyphomicrobiales</taxon>
        <taxon>Rhizobiaceae</taxon>
        <taxon>Rhizobium/Agrobacterium group</taxon>
        <taxon>Rhizobium</taxon>
    </lineage>
</organism>
<evidence type="ECO:0000313" key="3">
    <source>
        <dbReference type="EMBL" id="KZB00661.1"/>
    </source>
</evidence>
<dbReference type="RefSeq" id="WP_062941957.1">
    <property type="nucleotide sequence ID" value="NZ_CP171845.1"/>
</dbReference>
<feature type="transmembrane region" description="Helical" evidence="1">
    <location>
        <begin position="156"/>
        <end position="178"/>
    </location>
</feature>
<feature type="transmembrane region" description="Helical" evidence="1">
    <location>
        <begin position="93"/>
        <end position="110"/>
    </location>
</feature>
<feature type="transmembrane region" description="Helical" evidence="1">
    <location>
        <begin position="116"/>
        <end position="135"/>
    </location>
</feature>
<reference evidence="3" key="1">
    <citation type="submission" date="2016-03" db="EMBL/GenBank/DDBJ databases">
        <title>Microsymbionts genomes from the relict species Vavilovia formosa.</title>
        <authorList>
            <person name="Chirak E."/>
            <person name="Kimeklis A."/>
            <person name="Kopat V."/>
            <person name="Andronov E."/>
        </authorList>
    </citation>
    <scope>NUCLEOTIDE SEQUENCE [LARGE SCALE GENOMIC DNA]</scope>
    <source>
        <strain evidence="3">Vaf12</strain>
    </source>
</reference>
<sequence>MTILVRLLRIALVTILCIVAFAALFEFLNAIPTHLSLSDHPQGAVANARGLLVFDALVWGVVFRAPGYLFNGTIPLLIVLAVAEWKSAKSWRWYLTIWIIAGLLATGFPVSDPLRLSAALLAAAATGYFYWLLAGKSAGDWLQAWRMREPNAGRKLLNYAAYLVLAYLGYQLSGYLYYGGKLLWVSSGPEPDPGTPPFHVRFEREMTVSKKVAMMDFPDPASCLKKAETDDLSTDRLKEMDWDRIDNADEAEVCVFRLLGSYENLSYATDWFEAQGFYVHPNFSSARPYVELDGTQRVTGVHSIRKDGPKFPTTGIIRRAFRSIPYSMSVDATWSKDGTQLLWVQAGFSTL</sequence>
<evidence type="ECO:0000259" key="2">
    <source>
        <dbReference type="PROSITE" id="PS50206"/>
    </source>
</evidence>
<comment type="caution">
    <text evidence="3">The sequence shown here is derived from an EMBL/GenBank/DDBJ whole genome shotgun (WGS) entry which is preliminary data.</text>
</comment>
<dbReference type="AlphaFoldDB" id="A0A154IJ61"/>
<protein>
    <recommendedName>
        <fullName evidence="2">Rhodanese domain-containing protein</fullName>
    </recommendedName>
</protein>
<name>A0A154IJ61_RHILE</name>
<accession>A0A154IJ61</accession>
<gene>
    <name evidence="3" type="ORF">A4A59_17025</name>
</gene>
<proteinExistence type="predicted"/>
<dbReference type="InterPro" id="IPR001763">
    <property type="entry name" value="Rhodanese-like_dom"/>
</dbReference>
<evidence type="ECO:0000256" key="1">
    <source>
        <dbReference type="SAM" id="Phobius"/>
    </source>
</evidence>